<dbReference type="Proteomes" id="UP001151760">
    <property type="component" value="Unassembled WGS sequence"/>
</dbReference>
<keyword evidence="2" id="KW-1185">Reference proteome</keyword>
<protein>
    <submittedName>
        <fullName evidence="1">Uncharacterized protein</fullName>
    </submittedName>
</protein>
<accession>A0ABQ5GFM5</accession>
<organism evidence="1 2">
    <name type="scientific">Tanacetum coccineum</name>
    <dbReference type="NCBI Taxonomy" id="301880"/>
    <lineage>
        <taxon>Eukaryota</taxon>
        <taxon>Viridiplantae</taxon>
        <taxon>Streptophyta</taxon>
        <taxon>Embryophyta</taxon>
        <taxon>Tracheophyta</taxon>
        <taxon>Spermatophyta</taxon>
        <taxon>Magnoliopsida</taxon>
        <taxon>eudicotyledons</taxon>
        <taxon>Gunneridae</taxon>
        <taxon>Pentapetalae</taxon>
        <taxon>asterids</taxon>
        <taxon>campanulids</taxon>
        <taxon>Asterales</taxon>
        <taxon>Asteraceae</taxon>
        <taxon>Asteroideae</taxon>
        <taxon>Anthemideae</taxon>
        <taxon>Anthemidinae</taxon>
        <taxon>Tanacetum</taxon>
    </lineage>
</organism>
<gene>
    <name evidence="1" type="ORF">Tco_1033296</name>
</gene>
<comment type="caution">
    <text evidence="1">The sequence shown here is derived from an EMBL/GenBank/DDBJ whole genome shotgun (WGS) entry which is preliminary data.</text>
</comment>
<reference evidence="1" key="1">
    <citation type="journal article" date="2022" name="Int. J. Mol. Sci.">
        <title>Draft Genome of Tanacetum Coccineum: Genomic Comparison of Closely Related Tanacetum-Family Plants.</title>
        <authorList>
            <person name="Yamashiro T."/>
            <person name="Shiraishi A."/>
            <person name="Nakayama K."/>
            <person name="Satake H."/>
        </authorList>
    </citation>
    <scope>NUCLEOTIDE SEQUENCE</scope>
</reference>
<proteinExistence type="predicted"/>
<sequence>MHPLWIRRNAFEKQTWLALIEIQMSSKRCFLNKINFNHVAPTPTSFVSAVKGVSSPPIPLASSPALVLDDSCMVARDLDNFVMGEPYRYQVASVNVVLDLNVFTESTILFSEYILLLLLCTSESSWTKKFVKSVLGDVECGATTTSPGPDGFTFEFFRKFWTVFLRSGWRCLPFPRITLFMVFISISFCHSRGSSITDLSTAYPSNMDFYLITEFDITSAWFQALVFSPLHRFGLVSSWVSPCKATSVLEGIFGTVG</sequence>
<evidence type="ECO:0000313" key="2">
    <source>
        <dbReference type="Proteomes" id="UP001151760"/>
    </source>
</evidence>
<name>A0ABQ5GFM5_9ASTR</name>
<dbReference type="EMBL" id="BQNB010018403">
    <property type="protein sequence ID" value="GJT74010.1"/>
    <property type="molecule type" value="Genomic_DNA"/>
</dbReference>
<evidence type="ECO:0000313" key="1">
    <source>
        <dbReference type="EMBL" id="GJT74010.1"/>
    </source>
</evidence>
<reference evidence="1" key="2">
    <citation type="submission" date="2022-01" db="EMBL/GenBank/DDBJ databases">
        <authorList>
            <person name="Yamashiro T."/>
            <person name="Shiraishi A."/>
            <person name="Satake H."/>
            <person name="Nakayama K."/>
        </authorList>
    </citation>
    <scope>NUCLEOTIDE SEQUENCE</scope>
</reference>